<name>A0AAJ7SQ23_PETMA</name>
<dbReference type="KEGG" id="pmrn:116939328"/>
<dbReference type="PANTHER" id="PTHR11683">
    <property type="entry name" value="MYELIN PROTEOLIPID"/>
    <property type="match status" value="1"/>
</dbReference>
<proteinExistence type="predicted"/>
<dbReference type="AlphaFoldDB" id="A0AAJ7SQ23"/>
<dbReference type="PANTHER" id="PTHR11683:SF12">
    <property type="entry name" value="M6, ISOFORM F"/>
    <property type="match status" value="1"/>
</dbReference>
<organism evidence="2 3">
    <name type="scientific">Petromyzon marinus</name>
    <name type="common">Sea lamprey</name>
    <dbReference type="NCBI Taxonomy" id="7757"/>
    <lineage>
        <taxon>Eukaryota</taxon>
        <taxon>Metazoa</taxon>
        <taxon>Chordata</taxon>
        <taxon>Craniata</taxon>
        <taxon>Vertebrata</taxon>
        <taxon>Cyclostomata</taxon>
        <taxon>Hyperoartia</taxon>
        <taxon>Petromyzontiformes</taxon>
        <taxon>Petromyzontidae</taxon>
        <taxon>Petromyzon</taxon>
    </lineage>
</organism>
<sequence length="246" mass="26769">MGCFECCIKCLGGVPYASLLATILCFTGVTLACTCGHEALTGTVTVLQSFYSTLDEDALNHMQNVVSRAQYLSYGLASTCAFCSLMLLTQSIYTTGSVTDLYGTFSMTTFGRCIHAMCLGVAYLLMLVWIVLTGLLAIPVWVFRAISIACADSALGFPVCVDIRQYGVLPWSMGDTILCETALEDMCSSAEFDVTYHLFVVSMAGALLATIAMIHYLMVLAANWAYVQEVRSRLCLLQRKADHDLP</sequence>
<dbReference type="PRINTS" id="PR00214">
    <property type="entry name" value="MYELINPLP"/>
</dbReference>
<feature type="transmembrane region" description="Helical" evidence="1">
    <location>
        <begin position="71"/>
        <end position="94"/>
    </location>
</feature>
<accession>A0AAJ7SQ23</accession>
<feature type="transmembrane region" description="Helical" evidence="1">
    <location>
        <begin position="196"/>
        <end position="218"/>
    </location>
</feature>
<dbReference type="SMART" id="SM00002">
    <property type="entry name" value="PLP"/>
    <property type="match status" value="1"/>
</dbReference>
<dbReference type="Proteomes" id="UP001318040">
    <property type="component" value="Chromosome 6"/>
</dbReference>
<keyword evidence="1" id="KW-1133">Transmembrane helix</keyword>
<evidence type="ECO:0000313" key="2">
    <source>
        <dbReference type="Proteomes" id="UP001318040"/>
    </source>
</evidence>
<dbReference type="InterPro" id="IPR001614">
    <property type="entry name" value="Myelin_PLP"/>
</dbReference>
<protein>
    <submittedName>
        <fullName evidence="3">Neuronal membrane glycoprotein M6-b-like</fullName>
    </submittedName>
</protein>
<dbReference type="Pfam" id="PF01275">
    <property type="entry name" value="Myelin_PLP"/>
    <property type="match status" value="1"/>
</dbReference>
<evidence type="ECO:0000313" key="3">
    <source>
        <dbReference type="RefSeq" id="XP_032803440.1"/>
    </source>
</evidence>
<evidence type="ECO:0000256" key="1">
    <source>
        <dbReference type="SAM" id="Phobius"/>
    </source>
</evidence>
<keyword evidence="1" id="KW-0812">Transmembrane</keyword>
<gene>
    <name evidence="3" type="primary">LOC116939328</name>
</gene>
<dbReference type="RefSeq" id="XP_032803440.1">
    <property type="nucleotide sequence ID" value="XM_032947549.1"/>
</dbReference>
<dbReference type="GeneID" id="116939328"/>
<dbReference type="GO" id="GO:0031175">
    <property type="term" value="P:neuron projection development"/>
    <property type="evidence" value="ECO:0007669"/>
    <property type="project" value="TreeGrafter"/>
</dbReference>
<keyword evidence="1" id="KW-0472">Membrane</keyword>
<reference evidence="3" key="1">
    <citation type="submission" date="2025-08" db="UniProtKB">
        <authorList>
            <consortium name="RefSeq"/>
        </authorList>
    </citation>
    <scope>IDENTIFICATION</scope>
    <source>
        <tissue evidence="3">Sperm</tissue>
    </source>
</reference>
<dbReference type="GO" id="GO:0005886">
    <property type="term" value="C:plasma membrane"/>
    <property type="evidence" value="ECO:0007669"/>
    <property type="project" value="TreeGrafter"/>
</dbReference>
<keyword evidence="2" id="KW-1185">Reference proteome</keyword>
<feature type="transmembrane region" description="Helical" evidence="1">
    <location>
        <begin position="114"/>
        <end position="138"/>
    </location>
</feature>